<dbReference type="GO" id="GO:0030026">
    <property type="term" value="P:intracellular manganese ion homeostasis"/>
    <property type="evidence" value="ECO:0007669"/>
    <property type="project" value="InterPro"/>
</dbReference>
<dbReference type="STRING" id="1238182.C882_2372"/>
<dbReference type="Pfam" id="PF01988">
    <property type="entry name" value="VIT1"/>
    <property type="match status" value="1"/>
</dbReference>
<keyword evidence="4 5" id="KW-0472">Membrane</keyword>
<reference evidence="6 7" key="1">
    <citation type="journal article" date="2013" name="Genome Announc.">
        <title>Draft Genome Sequence of an Alphaproteobacterium, Caenispirillum salinarum AK4(T), Isolated from a Solar Saltern.</title>
        <authorList>
            <person name="Khatri I."/>
            <person name="Singh A."/>
            <person name="Korpole S."/>
            <person name="Pinnaka A.K."/>
            <person name="Subramanian S."/>
        </authorList>
    </citation>
    <scope>NUCLEOTIDE SEQUENCE [LARGE SCALE GENOMIC DNA]</scope>
    <source>
        <strain evidence="6 7">AK4</strain>
    </source>
</reference>
<keyword evidence="7" id="KW-1185">Reference proteome</keyword>
<feature type="transmembrane region" description="Helical" evidence="5">
    <location>
        <begin position="81"/>
        <end position="102"/>
    </location>
</feature>
<dbReference type="RefSeq" id="WP_009538783.1">
    <property type="nucleotide sequence ID" value="NZ_ANHY01000003.1"/>
</dbReference>
<dbReference type="Proteomes" id="UP000009881">
    <property type="component" value="Unassembled WGS sequence"/>
</dbReference>
<evidence type="ECO:0000313" key="7">
    <source>
        <dbReference type="Proteomes" id="UP000009881"/>
    </source>
</evidence>
<evidence type="ECO:0000256" key="5">
    <source>
        <dbReference type="SAM" id="Phobius"/>
    </source>
</evidence>
<gene>
    <name evidence="6" type="ORF">C882_2372</name>
</gene>
<evidence type="ECO:0000256" key="1">
    <source>
        <dbReference type="ARBA" id="ARBA00004127"/>
    </source>
</evidence>
<evidence type="ECO:0008006" key="8">
    <source>
        <dbReference type="Google" id="ProtNLM"/>
    </source>
</evidence>
<comment type="subcellular location">
    <subcellularLocation>
        <location evidence="1">Endomembrane system</location>
        <topology evidence="1">Multi-pass membrane protein</topology>
    </subcellularLocation>
</comment>
<keyword evidence="2 5" id="KW-0812">Transmembrane</keyword>
<feature type="transmembrane region" description="Helical" evidence="5">
    <location>
        <begin position="37"/>
        <end position="60"/>
    </location>
</feature>
<name>K9H1Z8_9PROT</name>
<organism evidence="6 7">
    <name type="scientific">Caenispirillum salinarum AK4</name>
    <dbReference type="NCBI Taxonomy" id="1238182"/>
    <lineage>
        <taxon>Bacteria</taxon>
        <taxon>Pseudomonadati</taxon>
        <taxon>Pseudomonadota</taxon>
        <taxon>Alphaproteobacteria</taxon>
        <taxon>Rhodospirillales</taxon>
        <taxon>Novispirillaceae</taxon>
        <taxon>Caenispirillum</taxon>
    </lineage>
</organism>
<dbReference type="eggNOG" id="COG1814">
    <property type="taxonomic scope" value="Bacteria"/>
</dbReference>
<evidence type="ECO:0000256" key="2">
    <source>
        <dbReference type="ARBA" id="ARBA00022692"/>
    </source>
</evidence>
<feature type="transmembrane region" description="Helical" evidence="5">
    <location>
        <begin position="108"/>
        <end position="126"/>
    </location>
</feature>
<feature type="transmembrane region" description="Helical" evidence="5">
    <location>
        <begin position="138"/>
        <end position="157"/>
    </location>
</feature>
<proteinExistence type="predicted"/>
<evidence type="ECO:0000313" key="6">
    <source>
        <dbReference type="EMBL" id="EKV32295.1"/>
    </source>
</evidence>
<feature type="transmembrane region" description="Helical" evidence="5">
    <location>
        <begin position="12"/>
        <end position="31"/>
    </location>
</feature>
<comment type="caution">
    <text evidence="6">The sequence shown here is derived from an EMBL/GenBank/DDBJ whole genome shotgun (WGS) entry which is preliminary data.</text>
</comment>
<keyword evidence="3 5" id="KW-1133">Transmembrane helix</keyword>
<protein>
    <recommendedName>
        <fullName evidence="8">VIT family protein</fullName>
    </recommendedName>
</protein>
<evidence type="ECO:0000256" key="3">
    <source>
        <dbReference type="ARBA" id="ARBA00022989"/>
    </source>
</evidence>
<dbReference type="OrthoDB" id="5506246at2"/>
<dbReference type="GO" id="GO:0012505">
    <property type="term" value="C:endomembrane system"/>
    <property type="evidence" value="ECO:0007669"/>
    <property type="project" value="UniProtKB-SubCell"/>
</dbReference>
<dbReference type="EMBL" id="ANHY01000003">
    <property type="protein sequence ID" value="EKV32295.1"/>
    <property type="molecule type" value="Genomic_DNA"/>
</dbReference>
<dbReference type="GO" id="GO:0005384">
    <property type="term" value="F:manganese ion transmembrane transporter activity"/>
    <property type="evidence" value="ECO:0007669"/>
    <property type="project" value="InterPro"/>
</dbReference>
<dbReference type="PANTHER" id="PTHR31851">
    <property type="entry name" value="FE(2+)/MN(2+) TRANSPORTER PCL1"/>
    <property type="match status" value="1"/>
</dbReference>
<evidence type="ECO:0000256" key="4">
    <source>
        <dbReference type="ARBA" id="ARBA00023136"/>
    </source>
</evidence>
<sequence>MRGREVIADLVYGANDGIVTTFAVVASVVGAGLESRVILIIGIASLAADGFSMATSDYLASRSQQQAQDRQESRRSAAFSGLMTFLAFIAAGSLPLVPYLVASGAPSLFWWTAGMTAAALFIVGALRTIVTGANWLRSGLEMLTVGGAAVLIAYWLGRFTAQYA</sequence>
<dbReference type="InterPro" id="IPR008217">
    <property type="entry name" value="Ccc1_fam"/>
</dbReference>
<dbReference type="PATRIC" id="fig|1238182.3.peg.332"/>
<dbReference type="AlphaFoldDB" id="K9H1Z8"/>
<accession>K9H1Z8</accession>